<comment type="caution">
    <text evidence="6">The sequence shown here is derived from an EMBL/GenBank/DDBJ whole genome shotgun (WGS) entry which is preliminary data.</text>
</comment>
<sequence length="729" mass="80291">MGPLIFVAETVGGITSPASKAGKHVALLQKGEISAHDVPLLFESGFKTKLLLKRIDGAIQGLGWGRFSEIEGETESANRMAFWWPLLVLGFAFALCRFLLMLIPPNVPSIDVDASDGTDLYVAPLLDDGKTKENSFIYIPSRGRTLEKVQCYEPATMKYLGFCPALRPDEVREHVAQARKAQKIWAQSSFKQRRQFLRILLKYIIEHQELICDQMTCVVLELFVQMPFKRISSRDTGKTMVDASLGEIMTTCEKITWLLSEGERWLKPEYRSTGRSMLHKTAKVEFHPLGVIGAIVSWNYPFHNIFNPMLAAVFSGNGVVIKAALAAVGAPENLVDVITGFAETGEALVSSVDKIIFVGSPDVVAHNYLRIMRNASDTLIPVTLELGGKDAFIVCEDVDVPHVAQIAVRAALQSSGQNCAGAERFYVHQDIYSKFVAEVVRIVKSVTAGPPLSGKYDMGAICMQEHSEKLQNLVNEALDKGAEFAGRGSFGNLGEDAVDQFFPPTVLVNVNHSMQLMQEEAFGPILPIMKFSSDEEVVKLANDSRYGLGCAVFSGSQRRAKAIASQIHCGMAAINDFASTYMCQSLPFGGVKDSGFGRFAGIEGLRACCLVKSVVEDRWWPFIKTKIPKPIQYPVADNGFEFQESLVEALYGLNVWDRLRALVHVLKMLTEQNTPSNSTREEMTEHEAQEPRLNHIKGITSSSSEGIQAEGAHTAYPLNPLAQGNLQCE</sequence>
<keyword evidence="2 4" id="KW-0560">Oxidoreductase</keyword>
<proteinExistence type="inferred from homology"/>
<evidence type="ECO:0000256" key="4">
    <source>
        <dbReference type="RuleBase" id="RU003345"/>
    </source>
</evidence>
<feature type="active site" evidence="3">
    <location>
        <position position="385"/>
    </location>
</feature>
<protein>
    <submittedName>
        <fullName evidence="6">Aldehyde dehydrogenase 22A1</fullName>
    </submittedName>
</protein>
<dbReference type="Gene3D" id="3.40.309.10">
    <property type="entry name" value="Aldehyde Dehydrogenase, Chain A, domain 2"/>
    <property type="match status" value="1"/>
</dbReference>
<comment type="similarity">
    <text evidence="1 4">Belongs to the aldehyde dehydrogenase family.</text>
</comment>
<dbReference type="Pfam" id="PF00171">
    <property type="entry name" value="Aldedh"/>
    <property type="match status" value="2"/>
</dbReference>
<dbReference type="InterPro" id="IPR015590">
    <property type="entry name" value="Aldehyde_DH_dom"/>
</dbReference>
<dbReference type="InterPro" id="IPR016160">
    <property type="entry name" value="Ald_DH_CS_CYS"/>
</dbReference>
<dbReference type="GO" id="GO:0016620">
    <property type="term" value="F:oxidoreductase activity, acting on the aldehyde or oxo group of donors, NAD or NADP as acceptor"/>
    <property type="evidence" value="ECO:0007669"/>
    <property type="project" value="InterPro"/>
</dbReference>
<dbReference type="FunFam" id="3.40.309.10:FF:000026">
    <property type="entry name" value="Aldehyde dehydrogenase 22A1"/>
    <property type="match status" value="1"/>
</dbReference>
<dbReference type="PROSITE" id="PS00687">
    <property type="entry name" value="ALDEHYDE_DEHYDR_GLU"/>
    <property type="match status" value="1"/>
</dbReference>
<evidence type="ECO:0000256" key="2">
    <source>
        <dbReference type="ARBA" id="ARBA00023002"/>
    </source>
</evidence>
<gene>
    <name evidence="6" type="primary">ALDH22A1_1</name>
    <name evidence="6" type="ORF">CK203_018885</name>
</gene>
<feature type="domain" description="Aldehyde dehydrogenase" evidence="5">
    <location>
        <begin position="228"/>
        <end position="614"/>
    </location>
</feature>
<name>A0A438IQL1_VITVI</name>
<evidence type="ECO:0000313" key="6">
    <source>
        <dbReference type="EMBL" id="RVW99008.1"/>
    </source>
</evidence>
<dbReference type="EMBL" id="QGNW01000089">
    <property type="protein sequence ID" value="RVW99008.1"/>
    <property type="molecule type" value="Genomic_DNA"/>
</dbReference>
<organism evidence="6 7">
    <name type="scientific">Vitis vinifera</name>
    <name type="common">Grape</name>
    <dbReference type="NCBI Taxonomy" id="29760"/>
    <lineage>
        <taxon>Eukaryota</taxon>
        <taxon>Viridiplantae</taxon>
        <taxon>Streptophyta</taxon>
        <taxon>Embryophyta</taxon>
        <taxon>Tracheophyta</taxon>
        <taxon>Spermatophyta</taxon>
        <taxon>Magnoliopsida</taxon>
        <taxon>eudicotyledons</taxon>
        <taxon>Gunneridae</taxon>
        <taxon>Pentapetalae</taxon>
        <taxon>rosids</taxon>
        <taxon>Vitales</taxon>
        <taxon>Vitaceae</taxon>
        <taxon>Viteae</taxon>
        <taxon>Vitis</taxon>
    </lineage>
</organism>
<dbReference type="AlphaFoldDB" id="A0A438IQL1"/>
<dbReference type="PANTHER" id="PTHR11699">
    <property type="entry name" value="ALDEHYDE DEHYDROGENASE-RELATED"/>
    <property type="match status" value="1"/>
</dbReference>
<evidence type="ECO:0000256" key="3">
    <source>
        <dbReference type="PROSITE-ProRule" id="PRU10007"/>
    </source>
</evidence>
<reference evidence="6 7" key="1">
    <citation type="journal article" date="2018" name="PLoS Genet.">
        <title>Population sequencing reveals clonal diversity and ancestral inbreeding in the grapevine cultivar Chardonnay.</title>
        <authorList>
            <person name="Roach M.J."/>
            <person name="Johnson D.L."/>
            <person name="Bohlmann J."/>
            <person name="van Vuuren H.J."/>
            <person name="Jones S.J."/>
            <person name="Pretorius I.S."/>
            <person name="Schmidt S.A."/>
            <person name="Borneman A.R."/>
        </authorList>
    </citation>
    <scope>NUCLEOTIDE SEQUENCE [LARGE SCALE GENOMIC DNA]</scope>
    <source>
        <strain evidence="7">cv. Chardonnay</strain>
        <tissue evidence="6">Leaf</tissue>
    </source>
</reference>
<evidence type="ECO:0000313" key="7">
    <source>
        <dbReference type="Proteomes" id="UP000288805"/>
    </source>
</evidence>
<dbReference type="PROSITE" id="PS00070">
    <property type="entry name" value="ALDEHYDE_DEHYDR_CYS"/>
    <property type="match status" value="1"/>
</dbReference>
<dbReference type="InterPro" id="IPR016163">
    <property type="entry name" value="Ald_DH_C"/>
</dbReference>
<dbReference type="Gene3D" id="3.40.605.10">
    <property type="entry name" value="Aldehyde Dehydrogenase, Chain A, domain 1"/>
    <property type="match status" value="1"/>
</dbReference>
<evidence type="ECO:0000259" key="5">
    <source>
        <dbReference type="Pfam" id="PF00171"/>
    </source>
</evidence>
<dbReference type="SUPFAM" id="SSF53720">
    <property type="entry name" value="ALDH-like"/>
    <property type="match status" value="1"/>
</dbReference>
<dbReference type="InterPro" id="IPR016162">
    <property type="entry name" value="Ald_DH_N"/>
</dbReference>
<dbReference type="InterPro" id="IPR016161">
    <property type="entry name" value="Ald_DH/histidinol_DH"/>
</dbReference>
<dbReference type="Proteomes" id="UP000288805">
    <property type="component" value="Unassembled WGS sequence"/>
</dbReference>
<evidence type="ECO:0000256" key="1">
    <source>
        <dbReference type="ARBA" id="ARBA00009986"/>
    </source>
</evidence>
<dbReference type="InterPro" id="IPR029510">
    <property type="entry name" value="Ald_DH_CS_GLU"/>
</dbReference>
<accession>A0A438IQL1</accession>
<feature type="domain" description="Aldehyde dehydrogenase" evidence="5">
    <location>
        <begin position="147"/>
        <end position="216"/>
    </location>
</feature>